<reference evidence="1" key="1">
    <citation type="journal article" date="2020" name="Stud. Mycol.">
        <title>101 Dothideomycetes genomes: a test case for predicting lifestyles and emergence of pathogens.</title>
        <authorList>
            <person name="Haridas S."/>
            <person name="Albert R."/>
            <person name="Binder M."/>
            <person name="Bloem J."/>
            <person name="Labutti K."/>
            <person name="Salamov A."/>
            <person name="Andreopoulos B."/>
            <person name="Baker S."/>
            <person name="Barry K."/>
            <person name="Bills G."/>
            <person name="Bluhm B."/>
            <person name="Cannon C."/>
            <person name="Castanera R."/>
            <person name="Culley D."/>
            <person name="Daum C."/>
            <person name="Ezra D."/>
            <person name="Gonzalez J."/>
            <person name="Henrissat B."/>
            <person name="Kuo A."/>
            <person name="Liang C."/>
            <person name="Lipzen A."/>
            <person name="Lutzoni F."/>
            <person name="Magnuson J."/>
            <person name="Mondo S."/>
            <person name="Nolan M."/>
            <person name="Ohm R."/>
            <person name="Pangilinan J."/>
            <person name="Park H.-J."/>
            <person name="Ramirez L."/>
            <person name="Alfaro M."/>
            <person name="Sun H."/>
            <person name="Tritt A."/>
            <person name="Yoshinaga Y."/>
            <person name="Zwiers L.-H."/>
            <person name="Turgeon B."/>
            <person name="Goodwin S."/>
            <person name="Spatafora J."/>
            <person name="Crous P."/>
            <person name="Grigoriev I."/>
        </authorList>
    </citation>
    <scope>NUCLEOTIDE SEQUENCE</scope>
    <source>
        <strain evidence="1">CBS 675.92</strain>
    </source>
</reference>
<evidence type="ECO:0000313" key="2">
    <source>
        <dbReference type="Proteomes" id="UP000800035"/>
    </source>
</evidence>
<dbReference type="Proteomes" id="UP000800035">
    <property type="component" value="Unassembled WGS sequence"/>
</dbReference>
<proteinExistence type="predicted"/>
<protein>
    <submittedName>
        <fullName evidence="1">Uncharacterized protein</fullName>
    </submittedName>
</protein>
<dbReference type="AlphaFoldDB" id="A0A6A5TLN5"/>
<accession>A0A6A5TLN5</accession>
<dbReference type="EMBL" id="ML977003">
    <property type="protein sequence ID" value="KAF1953591.1"/>
    <property type="molecule type" value="Genomic_DNA"/>
</dbReference>
<keyword evidence="2" id="KW-1185">Reference proteome</keyword>
<gene>
    <name evidence="1" type="ORF">CC80DRAFT_142083</name>
</gene>
<sequence length="173" mass="18990">MELSSISSEQSSGGRNGATIGERCACLSPLVAGKANAYHVDAKTSYPSCLSIPGTNPLLNATSPLLANWQDSSEGQFERWSYPAYLPVYSNRSLCCLFCWPGHWWIYSTMNSRNVVRGNQPATATGSLCKCNGLLSLLVSVNRRPSSSVLHSVRYMVSRAFLEDSVLCWWGQQ</sequence>
<name>A0A6A5TLN5_9PLEO</name>
<evidence type="ECO:0000313" key="1">
    <source>
        <dbReference type="EMBL" id="KAF1953591.1"/>
    </source>
</evidence>
<organism evidence="1 2">
    <name type="scientific">Byssothecium circinans</name>
    <dbReference type="NCBI Taxonomy" id="147558"/>
    <lineage>
        <taxon>Eukaryota</taxon>
        <taxon>Fungi</taxon>
        <taxon>Dikarya</taxon>
        <taxon>Ascomycota</taxon>
        <taxon>Pezizomycotina</taxon>
        <taxon>Dothideomycetes</taxon>
        <taxon>Pleosporomycetidae</taxon>
        <taxon>Pleosporales</taxon>
        <taxon>Massarineae</taxon>
        <taxon>Massarinaceae</taxon>
        <taxon>Byssothecium</taxon>
    </lineage>
</organism>